<accession>A0ABW2TNI7</accession>
<feature type="transmembrane region" description="Helical" evidence="1">
    <location>
        <begin position="171"/>
        <end position="192"/>
    </location>
</feature>
<name>A0ABW2TNI7_9PSEU</name>
<protein>
    <submittedName>
        <fullName evidence="3">Uncharacterized protein</fullName>
    </submittedName>
</protein>
<keyword evidence="2" id="KW-0732">Signal</keyword>
<reference evidence="4" key="1">
    <citation type="journal article" date="2019" name="Int. J. Syst. Evol. Microbiol.">
        <title>The Global Catalogue of Microorganisms (GCM) 10K type strain sequencing project: providing services to taxonomists for standard genome sequencing and annotation.</title>
        <authorList>
            <consortium name="The Broad Institute Genomics Platform"/>
            <consortium name="The Broad Institute Genome Sequencing Center for Infectious Disease"/>
            <person name="Wu L."/>
            <person name="Ma J."/>
        </authorList>
    </citation>
    <scope>NUCLEOTIDE SEQUENCE [LARGE SCALE GENOMIC DNA]</scope>
    <source>
        <strain evidence="4">JCM 17695</strain>
    </source>
</reference>
<dbReference type="Proteomes" id="UP001596512">
    <property type="component" value="Unassembled WGS sequence"/>
</dbReference>
<keyword evidence="1" id="KW-1133">Transmembrane helix</keyword>
<evidence type="ECO:0000313" key="4">
    <source>
        <dbReference type="Proteomes" id="UP001596512"/>
    </source>
</evidence>
<keyword evidence="4" id="KW-1185">Reference proteome</keyword>
<feature type="signal peptide" evidence="2">
    <location>
        <begin position="1"/>
        <end position="26"/>
    </location>
</feature>
<feature type="transmembrane region" description="Helical" evidence="1">
    <location>
        <begin position="144"/>
        <end position="164"/>
    </location>
</feature>
<proteinExistence type="predicted"/>
<organism evidence="3 4">
    <name type="scientific">Actinokineospora soli</name>
    <dbReference type="NCBI Taxonomy" id="1048753"/>
    <lineage>
        <taxon>Bacteria</taxon>
        <taxon>Bacillati</taxon>
        <taxon>Actinomycetota</taxon>
        <taxon>Actinomycetes</taxon>
        <taxon>Pseudonocardiales</taxon>
        <taxon>Pseudonocardiaceae</taxon>
        <taxon>Actinokineospora</taxon>
    </lineage>
</organism>
<keyword evidence="1" id="KW-0472">Membrane</keyword>
<dbReference type="EMBL" id="JBHTEY010000004">
    <property type="protein sequence ID" value="MFC7614944.1"/>
    <property type="molecule type" value="Genomic_DNA"/>
</dbReference>
<gene>
    <name evidence="3" type="ORF">ACFQV2_16895</name>
</gene>
<keyword evidence="1" id="KW-0812">Transmembrane</keyword>
<evidence type="ECO:0000256" key="1">
    <source>
        <dbReference type="SAM" id="Phobius"/>
    </source>
</evidence>
<comment type="caution">
    <text evidence="3">The sequence shown here is derived from an EMBL/GenBank/DDBJ whole genome shotgun (WGS) entry which is preliminary data.</text>
</comment>
<evidence type="ECO:0000313" key="3">
    <source>
        <dbReference type="EMBL" id="MFC7614944.1"/>
    </source>
</evidence>
<evidence type="ECO:0000256" key="2">
    <source>
        <dbReference type="SAM" id="SignalP"/>
    </source>
</evidence>
<sequence>MGARKWQAVAACALALWLAGAAPAAADGQRGQDLHVAQTLGDRELTVVVRAVEPVPGPLRVDVVAHAGTRPGTLALRLSPTGASTEAGTPSATTLELGDRPGPYAATLRVDRPGPWELSLDDGDRVARIPFVVPERVVAGWEKAAYGGFIGAGALMVVAVVVAVRARRGWVALVPAAGVVAALAVGVTAALLSSSLPRPSRRAP</sequence>
<feature type="chain" id="PRO_5046754007" evidence="2">
    <location>
        <begin position="27"/>
        <end position="204"/>
    </location>
</feature>